<evidence type="ECO:0000256" key="1">
    <source>
        <dbReference type="ARBA" id="ARBA00001942"/>
    </source>
</evidence>
<dbReference type="KEGG" id="eff:skT53_01670"/>
<dbReference type="Proteomes" id="UP000593802">
    <property type="component" value="Chromosome"/>
</dbReference>
<dbReference type="PANTHER" id="PTHR43105">
    <property type="entry name" value="RESPIRATORY NITRATE REDUCTASE"/>
    <property type="match status" value="1"/>
</dbReference>
<keyword evidence="8" id="KW-1185">Reference proteome</keyword>
<dbReference type="GO" id="GO:0046872">
    <property type="term" value="F:metal ion binding"/>
    <property type="evidence" value="ECO:0007669"/>
    <property type="project" value="UniProtKB-KW"/>
</dbReference>
<dbReference type="PROSITE" id="PS00551">
    <property type="entry name" value="MOLYBDOPTERIN_PROK_1"/>
    <property type="match status" value="1"/>
</dbReference>
<protein>
    <recommendedName>
        <fullName evidence="6">4Fe-4S Mo/W bis-MGD-type domain-containing protein</fullName>
    </recommendedName>
</protein>
<dbReference type="PROSITE" id="PS51669">
    <property type="entry name" value="4FE4S_MOW_BIS_MGD"/>
    <property type="match status" value="1"/>
</dbReference>
<dbReference type="Pfam" id="PF14710">
    <property type="entry name" value="Nitr_red_alph_N"/>
    <property type="match status" value="1"/>
</dbReference>
<dbReference type="InterPro" id="IPR028189">
    <property type="entry name" value="Nitr_red_alph_N"/>
</dbReference>
<evidence type="ECO:0000313" key="7">
    <source>
        <dbReference type="EMBL" id="BCJ85182.1"/>
    </source>
</evidence>
<dbReference type="InterPro" id="IPR006963">
    <property type="entry name" value="Mopterin_OxRdtase_4Fe-4S_dom"/>
</dbReference>
<gene>
    <name evidence="7" type="ORF">skT53_01670</name>
</gene>
<dbReference type="Gene3D" id="4.10.1200.10">
    <property type="entry name" value="nitrate reductase tail"/>
    <property type="match status" value="1"/>
</dbReference>
<keyword evidence="5" id="KW-0411">Iron-sulfur</keyword>
<dbReference type="InterPro" id="IPR027467">
    <property type="entry name" value="MopterinOxRdtase_cofactor_BS"/>
</dbReference>
<keyword evidence="4" id="KW-0408">Iron</keyword>
<keyword evidence="2" id="KW-0004">4Fe-4S</keyword>
<accession>A0A7I8D712</accession>
<dbReference type="AlphaFoldDB" id="A0A7I8D712"/>
<dbReference type="GO" id="GO:0016020">
    <property type="term" value="C:membrane"/>
    <property type="evidence" value="ECO:0007669"/>
    <property type="project" value="TreeGrafter"/>
</dbReference>
<evidence type="ECO:0000256" key="4">
    <source>
        <dbReference type="ARBA" id="ARBA00023004"/>
    </source>
</evidence>
<dbReference type="GO" id="GO:0016491">
    <property type="term" value="F:oxidoreductase activity"/>
    <property type="evidence" value="ECO:0007669"/>
    <property type="project" value="InterPro"/>
</dbReference>
<dbReference type="EMBL" id="AP023366">
    <property type="protein sequence ID" value="BCJ85182.1"/>
    <property type="molecule type" value="Genomic_DNA"/>
</dbReference>
<evidence type="ECO:0000256" key="5">
    <source>
        <dbReference type="ARBA" id="ARBA00023014"/>
    </source>
</evidence>
<feature type="domain" description="4Fe-4S Mo/W bis-MGD-type" evidence="6">
    <location>
        <begin position="46"/>
        <end position="110"/>
    </location>
</feature>
<dbReference type="InterPro" id="IPR050123">
    <property type="entry name" value="Prok_molybdopt-oxidoreductase"/>
</dbReference>
<reference evidence="7 8" key="1">
    <citation type="submission" date="2020-08" db="EMBL/GenBank/DDBJ databases">
        <title>Complete Genome Sequence of Effusibacillus dendaii Strain skT53, Isolated from Farmland soil.</title>
        <authorList>
            <person name="Konishi T."/>
            <person name="Kawasaki H."/>
        </authorList>
    </citation>
    <scope>NUCLEOTIDE SEQUENCE [LARGE SCALE GENOMIC DNA]</scope>
    <source>
        <strain evidence="8">skT53</strain>
    </source>
</reference>
<dbReference type="SUPFAM" id="SSF53706">
    <property type="entry name" value="Formate dehydrogenase/DMSO reductase, domains 1-3"/>
    <property type="match status" value="1"/>
</dbReference>
<keyword evidence="3" id="KW-0479">Metal-binding</keyword>
<comment type="cofactor">
    <cofactor evidence="1">
        <name>Mo-bis(molybdopterin guanine dinucleotide)</name>
        <dbReference type="ChEBI" id="CHEBI:60539"/>
    </cofactor>
</comment>
<evidence type="ECO:0000256" key="3">
    <source>
        <dbReference type="ARBA" id="ARBA00022723"/>
    </source>
</evidence>
<dbReference type="PANTHER" id="PTHR43105:SF2">
    <property type="entry name" value="RESPIRATORY NITRATE REDUCTASE 2 ALPHA CHAIN"/>
    <property type="match status" value="1"/>
</dbReference>
<dbReference type="Pfam" id="PF04879">
    <property type="entry name" value="Molybdop_Fe4S4"/>
    <property type="match status" value="1"/>
</dbReference>
<organism evidence="7 8">
    <name type="scientific">Effusibacillus dendaii</name>
    <dbReference type="NCBI Taxonomy" id="2743772"/>
    <lineage>
        <taxon>Bacteria</taxon>
        <taxon>Bacillati</taxon>
        <taxon>Bacillota</taxon>
        <taxon>Bacilli</taxon>
        <taxon>Bacillales</taxon>
        <taxon>Alicyclobacillaceae</taxon>
        <taxon>Effusibacillus</taxon>
    </lineage>
</organism>
<dbReference type="InterPro" id="IPR044906">
    <property type="entry name" value="Nitr_red_alph_N_sf"/>
</dbReference>
<name>A0A7I8D712_9BACL</name>
<dbReference type="Gene3D" id="3.40.50.12440">
    <property type="match status" value="1"/>
</dbReference>
<dbReference type="GO" id="GO:0051539">
    <property type="term" value="F:4 iron, 4 sulfur cluster binding"/>
    <property type="evidence" value="ECO:0007669"/>
    <property type="project" value="UniProtKB-KW"/>
</dbReference>
<evidence type="ECO:0000313" key="8">
    <source>
        <dbReference type="Proteomes" id="UP000593802"/>
    </source>
</evidence>
<evidence type="ECO:0000256" key="2">
    <source>
        <dbReference type="ARBA" id="ARBA00022485"/>
    </source>
</evidence>
<evidence type="ECO:0000259" key="6">
    <source>
        <dbReference type="PROSITE" id="PS51669"/>
    </source>
</evidence>
<dbReference type="SMART" id="SM00926">
    <property type="entry name" value="Molybdop_Fe4S4"/>
    <property type="match status" value="1"/>
</dbReference>
<sequence length="121" mass="14351">MKKKSTPLSKKLRFFRPAEQYSDGWSELSTQGREWEKVYRRRWQHDKVVRTTHGVNCTGSCSWKVFVKDGIITWENQQTDYPTTGPDMPEFEPRGCPRGASFSWYVYSPLRVKYPYVRESC</sequence>
<proteinExistence type="predicted"/>